<name>A0A0C3EP95_9AGAM</name>
<sequence length="145" mass="15754">MIIPYIMSYLFRPPPFSILVERFGLFNLPRSDVGLDDSTLLPLHCAEAAPLMLYPDAGCLSGSKDLSLEPRLSRLRFERSGAATSVDSASARRLSKDGTDCPFGLVFARFGSGVPSTEPLLRFGDLIALPLASCRALLMRSFVGN</sequence>
<dbReference type="EMBL" id="KN822006">
    <property type="protein sequence ID" value="KIM69626.1"/>
    <property type="molecule type" value="Genomic_DNA"/>
</dbReference>
<dbReference type="Proteomes" id="UP000053989">
    <property type="component" value="Unassembled WGS sequence"/>
</dbReference>
<gene>
    <name evidence="1" type="ORF">SCLCIDRAFT_716765</name>
</gene>
<accession>A0A0C3EP95</accession>
<protein>
    <submittedName>
        <fullName evidence="1">Uncharacterized protein</fullName>
    </submittedName>
</protein>
<reference evidence="1 2" key="1">
    <citation type="submission" date="2014-04" db="EMBL/GenBank/DDBJ databases">
        <authorList>
            <consortium name="DOE Joint Genome Institute"/>
            <person name="Kuo A."/>
            <person name="Kohler A."/>
            <person name="Nagy L.G."/>
            <person name="Floudas D."/>
            <person name="Copeland A."/>
            <person name="Barry K.W."/>
            <person name="Cichocki N."/>
            <person name="Veneault-Fourrey C."/>
            <person name="LaButti K."/>
            <person name="Lindquist E.A."/>
            <person name="Lipzen A."/>
            <person name="Lundell T."/>
            <person name="Morin E."/>
            <person name="Murat C."/>
            <person name="Sun H."/>
            <person name="Tunlid A."/>
            <person name="Henrissat B."/>
            <person name="Grigoriev I.V."/>
            <person name="Hibbett D.S."/>
            <person name="Martin F."/>
            <person name="Nordberg H.P."/>
            <person name="Cantor M.N."/>
            <person name="Hua S.X."/>
        </authorList>
    </citation>
    <scope>NUCLEOTIDE SEQUENCE [LARGE SCALE GENOMIC DNA]</scope>
    <source>
        <strain evidence="1 2">Foug A</strain>
    </source>
</reference>
<proteinExistence type="predicted"/>
<reference evidence="2" key="2">
    <citation type="submission" date="2015-01" db="EMBL/GenBank/DDBJ databases">
        <title>Evolutionary Origins and Diversification of the Mycorrhizal Mutualists.</title>
        <authorList>
            <consortium name="DOE Joint Genome Institute"/>
            <consortium name="Mycorrhizal Genomics Consortium"/>
            <person name="Kohler A."/>
            <person name="Kuo A."/>
            <person name="Nagy L.G."/>
            <person name="Floudas D."/>
            <person name="Copeland A."/>
            <person name="Barry K.W."/>
            <person name="Cichocki N."/>
            <person name="Veneault-Fourrey C."/>
            <person name="LaButti K."/>
            <person name="Lindquist E.A."/>
            <person name="Lipzen A."/>
            <person name="Lundell T."/>
            <person name="Morin E."/>
            <person name="Murat C."/>
            <person name="Riley R."/>
            <person name="Ohm R."/>
            <person name="Sun H."/>
            <person name="Tunlid A."/>
            <person name="Henrissat B."/>
            <person name="Grigoriev I.V."/>
            <person name="Hibbett D.S."/>
            <person name="Martin F."/>
        </authorList>
    </citation>
    <scope>NUCLEOTIDE SEQUENCE [LARGE SCALE GENOMIC DNA]</scope>
    <source>
        <strain evidence="2">Foug A</strain>
    </source>
</reference>
<dbReference type="AlphaFoldDB" id="A0A0C3EP95"/>
<keyword evidence="2" id="KW-1185">Reference proteome</keyword>
<evidence type="ECO:0000313" key="2">
    <source>
        <dbReference type="Proteomes" id="UP000053989"/>
    </source>
</evidence>
<organism evidence="1 2">
    <name type="scientific">Scleroderma citrinum Foug A</name>
    <dbReference type="NCBI Taxonomy" id="1036808"/>
    <lineage>
        <taxon>Eukaryota</taxon>
        <taxon>Fungi</taxon>
        <taxon>Dikarya</taxon>
        <taxon>Basidiomycota</taxon>
        <taxon>Agaricomycotina</taxon>
        <taxon>Agaricomycetes</taxon>
        <taxon>Agaricomycetidae</taxon>
        <taxon>Boletales</taxon>
        <taxon>Sclerodermatineae</taxon>
        <taxon>Sclerodermataceae</taxon>
        <taxon>Scleroderma</taxon>
    </lineage>
</organism>
<dbReference type="InParanoid" id="A0A0C3EP95"/>
<dbReference type="HOGENOM" id="CLU_1787965_0_0_1"/>
<evidence type="ECO:0000313" key="1">
    <source>
        <dbReference type="EMBL" id="KIM69626.1"/>
    </source>
</evidence>